<organism evidence="1 2">
    <name type="scientific">Zalaria obscura</name>
    <dbReference type="NCBI Taxonomy" id="2024903"/>
    <lineage>
        <taxon>Eukaryota</taxon>
        <taxon>Fungi</taxon>
        <taxon>Dikarya</taxon>
        <taxon>Ascomycota</taxon>
        <taxon>Pezizomycotina</taxon>
        <taxon>Dothideomycetes</taxon>
        <taxon>Dothideomycetidae</taxon>
        <taxon>Dothideales</taxon>
        <taxon>Zalariaceae</taxon>
        <taxon>Zalaria</taxon>
    </lineage>
</organism>
<evidence type="ECO:0000313" key="2">
    <source>
        <dbReference type="Proteomes" id="UP001320706"/>
    </source>
</evidence>
<accession>A0ACC3SFB7</accession>
<proteinExistence type="predicted"/>
<dbReference type="Proteomes" id="UP001320706">
    <property type="component" value="Unassembled WGS sequence"/>
</dbReference>
<gene>
    <name evidence="1" type="ORF">M8818_003328</name>
</gene>
<keyword evidence="2" id="KW-1185">Reference proteome</keyword>
<name>A0ACC3SFB7_9PEZI</name>
<sequence length="91" mass="9545">MASRQLADYSAWLPRVAWPYVYLPALSTSGAPATGLQARCDAVGGSNVPETAESSLIELLVTYLHIGVSLHFSAFVVGAVRSALLPTTPVS</sequence>
<dbReference type="EMBL" id="JAMKPW020000014">
    <property type="protein sequence ID" value="KAK8211361.1"/>
    <property type="molecule type" value="Genomic_DNA"/>
</dbReference>
<evidence type="ECO:0000313" key="1">
    <source>
        <dbReference type="EMBL" id="KAK8211361.1"/>
    </source>
</evidence>
<protein>
    <submittedName>
        <fullName evidence="1">Uncharacterized protein</fullName>
    </submittedName>
</protein>
<reference evidence="1" key="1">
    <citation type="submission" date="2024-02" db="EMBL/GenBank/DDBJ databases">
        <title>Metagenome Assembled Genome of Zalaria obscura JY119.</title>
        <authorList>
            <person name="Vighnesh L."/>
            <person name="Jagadeeshwari U."/>
            <person name="Venkata Ramana C."/>
            <person name="Sasikala C."/>
        </authorList>
    </citation>
    <scope>NUCLEOTIDE SEQUENCE</scope>
    <source>
        <strain evidence="1">JY119</strain>
    </source>
</reference>
<comment type="caution">
    <text evidence="1">The sequence shown here is derived from an EMBL/GenBank/DDBJ whole genome shotgun (WGS) entry which is preliminary data.</text>
</comment>